<dbReference type="EMBL" id="Z38061">
    <property type="protein sequence ID" value="CAA86179.1"/>
    <property type="molecule type" value="Genomic_DNA"/>
</dbReference>
<feature type="transmembrane region" description="Helical" evidence="1">
    <location>
        <begin position="6"/>
        <end position="32"/>
    </location>
</feature>
<proteinExistence type="predicted"/>
<dbReference type="AlphaFoldDB" id="E9PAD6"/>
<feature type="transmembrane region" description="Helical" evidence="1">
    <location>
        <begin position="52"/>
        <end position="72"/>
    </location>
</feature>
<organism evidence="2">
    <name type="scientific">Saccharomyces cerevisiae (strain ATCC 204508 / S288c)</name>
    <name type="common">Baker's yeast</name>
    <dbReference type="NCBI Taxonomy" id="559292"/>
    <lineage>
        <taxon>Eukaryota</taxon>
        <taxon>Fungi</taxon>
        <taxon>Dikarya</taxon>
        <taxon>Ascomycota</taxon>
        <taxon>Saccharomycotina</taxon>
        <taxon>Saccharomycetes</taxon>
        <taxon>Saccharomycetales</taxon>
        <taxon>Saccharomycetaceae</taxon>
        <taxon>Saccharomyces</taxon>
    </lineage>
</organism>
<evidence type="ECO:0000313" key="2">
    <source>
        <dbReference type="EMBL" id="CAA86179.1"/>
    </source>
</evidence>
<sequence>MNDTILNIVVAALVFHVLFIHTSDVLLTVEHLRASDKYKHIILKMKLVEKRIFLNLFYSAFNTFSSVCHVRLRMLNFSNYYYKFQRNY</sequence>
<keyword evidence="1" id="KW-1133">Transmembrane helix</keyword>
<protein>
    <submittedName>
        <fullName evidence="2">Chromosome IX cosmid 9168</fullName>
    </submittedName>
</protein>
<name>E9PAD6_YEAST</name>
<accession>E9PAD6</accession>
<evidence type="ECO:0000256" key="1">
    <source>
        <dbReference type="SAM" id="Phobius"/>
    </source>
</evidence>
<keyword evidence="1" id="KW-0812">Transmembrane</keyword>
<keyword evidence="1" id="KW-0472">Membrane</keyword>
<reference evidence="2" key="1">
    <citation type="submission" date="1994-10" db="EMBL/GenBank/DDBJ databases">
        <authorList>
            <person name="Rowley K."/>
        </authorList>
    </citation>
    <scope>NUCLEOTIDE SEQUENCE</scope>
    <source>
        <strain evidence="2">AB972</strain>
    </source>
</reference>